<gene>
    <name evidence="2" type="ORF">CONPUDRAFT_139628</name>
</gene>
<keyword evidence="1" id="KW-1133">Transmembrane helix</keyword>
<evidence type="ECO:0000313" key="2">
    <source>
        <dbReference type="EMBL" id="EIW76190.1"/>
    </source>
</evidence>
<dbReference type="KEGG" id="cput:CONPUDRAFT_139628"/>
<dbReference type="GeneID" id="19201374"/>
<protein>
    <submittedName>
        <fullName evidence="2">Uncharacterized protein</fullName>
    </submittedName>
</protein>
<dbReference type="RefSeq" id="XP_007773452.1">
    <property type="nucleotide sequence ID" value="XM_007775262.1"/>
</dbReference>
<dbReference type="EMBL" id="JH711586">
    <property type="protein sequence ID" value="EIW76190.1"/>
    <property type="molecule type" value="Genomic_DNA"/>
</dbReference>
<evidence type="ECO:0000256" key="1">
    <source>
        <dbReference type="SAM" id="Phobius"/>
    </source>
</evidence>
<dbReference type="AlphaFoldDB" id="A0A5M3MBJ9"/>
<accession>A0A5M3MBJ9</accession>
<evidence type="ECO:0000313" key="3">
    <source>
        <dbReference type="Proteomes" id="UP000053558"/>
    </source>
</evidence>
<keyword evidence="3" id="KW-1185">Reference proteome</keyword>
<feature type="transmembrane region" description="Helical" evidence="1">
    <location>
        <begin position="51"/>
        <end position="70"/>
    </location>
</feature>
<comment type="caution">
    <text evidence="2">The sequence shown here is derived from an EMBL/GenBank/DDBJ whole genome shotgun (WGS) entry which is preliminary data.</text>
</comment>
<dbReference type="Proteomes" id="UP000053558">
    <property type="component" value="Unassembled WGS sequence"/>
</dbReference>
<sequence length="75" mass="8262">MSNHSVIRRISVLTMTSRSRSAVSDVYVRFIIPAVQIQTLFAPHVTSKSVSVGLGVLTGLSTITSMMVYFRTWAT</sequence>
<reference evidence="3" key="1">
    <citation type="journal article" date="2012" name="Science">
        <title>The Paleozoic origin of enzymatic lignin decomposition reconstructed from 31 fungal genomes.</title>
        <authorList>
            <person name="Floudas D."/>
            <person name="Binder M."/>
            <person name="Riley R."/>
            <person name="Barry K."/>
            <person name="Blanchette R.A."/>
            <person name="Henrissat B."/>
            <person name="Martinez A.T."/>
            <person name="Otillar R."/>
            <person name="Spatafora J.W."/>
            <person name="Yadav J.S."/>
            <person name="Aerts A."/>
            <person name="Benoit I."/>
            <person name="Boyd A."/>
            <person name="Carlson A."/>
            <person name="Copeland A."/>
            <person name="Coutinho P.M."/>
            <person name="de Vries R.P."/>
            <person name="Ferreira P."/>
            <person name="Findley K."/>
            <person name="Foster B."/>
            <person name="Gaskell J."/>
            <person name="Glotzer D."/>
            <person name="Gorecki P."/>
            <person name="Heitman J."/>
            <person name="Hesse C."/>
            <person name="Hori C."/>
            <person name="Igarashi K."/>
            <person name="Jurgens J.A."/>
            <person name="Kallen N."/>
            <person name="Kersten P."/>
            <person name="Kohler A."/>
            <person name="Kuees U."/>
            <person name="Kumar T.K.A."/>
            <person name="Kuo A."/>
            <person name="LaButti K."/>
            <person name="Larrondo L.F."/>
            <person name="Lindquist E."/>
            <person name="Ling A."/>
            <person name="Lombard V."/>
            <person name="Lucas S."/>
            <person name="Lundell T."/>
            <person name="Martin R."/>
            <person name="McLaughlin D.J."/>
            <person name="Morgenstern I."/>
            <person name="Morin E."/>
            <person name="Murat C."/>
            <person name="Nagy L.G."/>
            <person name="Nolan M."/>
            <person name="Ohm R.A."/>
            <person name="Patyshakuliyeva A."/>
            <person name="Rokas A."/>
            <person name="Ruiz-Duenas F.J."/>
            <person name="Sabat G."/>
            <person name="Salamov A."/>
            <person name="Samejima M."/>
            <person name="Schmutz J."/>
            <person name="Slot J.C."/>
            <person name="St John F."/>
            <person name="Stenlid J."/>
            <person name="Sun H."/>
            <person name="Sun S."/>
            <person name="Syed K."/>
            <person name="Tsang A."/>
            <person name="Wiebenga A."/>
            <person name="Young D."/>
            <person name="Pisabarro A."/>
            <person name="Eastwood D.C."/>
            <person name="Martin F."/>
            <person name="Cullen D."/>
            <person name="Grigoriev I.V."/>
            <person name="Hibbett D.S."/>
        </authorList>
    </citation>
    <scope>NUCLEOTIDE SEQUENCE [LARGE SCALE GENOMIC DNA]</scope>
    <source>
        <strain evidence="3">RWD-64-598 SS2</strain>
    </source>
</reference>
<proteinExistence type="predicted"/>
<keyword evidence="1" id="KW-0812">Transmembrane</keyword>
<organism evidence="2 3">
    <name type="scientific">Coniophora puteana (strain RWD-64-598)</name>
    <name type="common">Brown rot fungus</name>
    <dbReference type="NCBI Taxonomy" id="741705"/>
    <lineage>
        <taxon>Eukaryota</taxon>
        <taxon>Fungi</taxon>
        <taxon>Dikarya</taxon>
        <taxon>Basidiomycota</taxon>
        <taxon>Agaricomycotina</taxon>
        <taxon>Agaricomycetes</taxon>
        <taxon>Agaricomycetidae</taxon>
        <taxon>Boletales</taxon>
        <taxon>Coniophorineae</taxon>
        <taxon>Coniophoraceae</taxon>
        <taxon>Coniophora</taxon>
    </lineage>
</organism>
<keyword evidence="1" id="KW-0472">Membrane</keyword>
<name>A0A5M3MBJ9_CONPW</name>